<dbReference type="Proteomes" id="UP000004319">
    <property type="component" value="Unassembled WGS sequence"/>
</dbReference>
<dbReference type="EMBL" id="BABS01000069">
    <property type="protein sequence ID" value="GAA09122.1"/>
    <property type="molecule type" value="Genomic_DNA"/>
</dbReference>
<gene>
    <name evidence="1" type="ORF">ATPR_2126</name>
</gene>
<comment type="caution">
    <text evidence="1">The sequence shown here is derived from an EMBL/GenBank/DDBJ whole genome shotgun (WGS) entry which is preliminary data.</text>
</comment>
<reference evidence="1 2" key="1">
    <citation type="journal article" date="2011" name="Biochem. Biophys. Res. Commun.">
        <title>Increased number of Arginine-based salt bridges contributes to the thermotolerance of thermotolerant acetic acid bacteria, Acetobacter tropicalis SKU1100.</title>
        <authorList>
            <person name="Matsutani M."/>
            <person name="Hirakawa H."/>
            <person name="Nishikura M."/>
            <person name="Soemphol W."/>
            <person name="Ali I.A.I."/>
            <person name="Yakushi T."/>
            <person name="Matsushita K."/>
        </authorList>
    </citation>
    <scope>NUCLEOTIDE SEQUENCE [LARGE SCALE GENOMIC DNA]</scope>
    <source>
        <strain evidence="1 2">NBRC 101654</strain>
    </source>
</reference>
<proteinExistence type="predicted"/>
<organism evidence="1 2">
    <name type="scientific">Acetobacter tropicalis NBRC 101654</name>
    <dbReference type="NCBI Taxonomy" id="749388"/>
    <lineage>
        <taxon>Bacteria</taxon>
        <taxon>Pseudomonadati</taxon>
        <taxon>Pseudomonadota</taxon>
        <taxon>Alphaproteobacteria</taxon>
        <taxon>Acetobacterales</taxon>
        <taxon>Acetobacteraceae</taxon>
        <taxon>Acetobacter</taxon>
    </lineage>
</organism>
<dbReference type="AlphaFoldDB" id="F7VFH7"/>
<evidence type="ECO:0000313" key="2">
    <source>
        <dbReference type="Proteomes" id="UP000004319"/>
    </source>
</evidence>
<protein>
    <submittedName>
        <fullName evidence="1">Uncharacterized protein</fullName>
    </submittedName>
</protein>
<sequence>MPRYSSFSAGNSVDVIMHDLIFLKLFFKCCALYGALEEIRSAE</sequence>
<name>F7VFH7_9PROT</name>
<evidence type="ECO:0000313" key="1">
    <source>
        <dbReference type="EMBL" id="GAA09122.1"/>
    </source>
</evidence>
<accession>F7VFH7</accession>